<dbReference type="Gene3D" id="1.10.1660.10">
    <property type="match status" value="1"/>
</dbReference>
<keyword evidence="7" id="KW-1185">Reference proteome</keyword>
<dbReference type="PANTHER" id="PTHR30204">
    <property type="entry name" value="REDOX-CYCLING DRUG-SENSING TRANSCRIPTIONAL ACTIVATOR SOXR"/>
    <property type="match status" value="1"/>
</dbReference>
<dbReference type="SUPFAM" id="SSF55136">
    <property type="entry name" value="Probable bacterial effector-binding domain"/>
    <property type="match status" value="1"/>
</dbReference>
<evidence type="ECO:0000256" key="3">
    <source>
        <dbReference type="ARBA" id="ARBA00023125"/>
    </source>
</evidence>
<dbReference type="InterPro" id="IPR011256">
    <property type="entry name" value="Reg_factor_effector_dom_sf"/>
</dbReference>
<organism evidence="6 7">
    <name type="scientific">Fusibacter paucivorans</name>
    <dbReference type="NCBI Taxonomy" id="76009"/>
    <lineage>
        <taxon>Bacteria</taxon>
        <taxon>Bacillati</taxon>
        <taxon>Bacillota</taxon>
        <taxon>Clostridia</taxon>
        <taxon>Eubacteriales</taxon>
        <taxon>Eubacteriales Family XII. Incertae Sedis</taxon>
        <taxon>Fusibacter</taxon>
    </lineage>
</organism>
<dbReference type="Proteomes" id="UP000746471">
    <property type="component" value="Unassembled WGS sequence"/>
</dbReference>
<dbReference type="RefSeq" id="WP_213235733.1">
    <property type="nucleotide sequence ID" value="NZ_JAHBCL010000006.1"/>
</dbReference>
<keyword evidence="4" id="KW-0804">Transcription</keyword>
<dbReference type="PROSITE" id="PS50937">
    <property type="entry name" value="HTH_MERR_2"/>
    <property type="match status" value="1"/>
</dbReference>
<evidence type="ECO:0000256" key="4">
    <source>
        <dbReference type="ARBA" id="ARBA00023163"/>
    </source>
</evidence>
<evidence type="ECO:0000313" key="6">
    <source>
        <dbReference type="EMBL" id="MBS7525947.1"/>
    </source>
</evidence>
<dbReference type="SUPFAM" id="SSF46955">
    <property type="entry name" value="Putative DNA-binding domain"/>
    <property type="match status" value="1"/>
</dbReference>
<feature type="domain" description="HTH merR-type" evidence="5">
    <location>
        <begin position="4"/>
        <end position="74"/>
    </location>
</feature>
<reference evidence="6 7" key="1">
    <citation type="submission" date="2021-05" db="EMBL/GenBank/DDBJ databases">
        <title>Fusibacter ferrireducens sp. nov., an anaerobic, sulfur- and Fe-reducing bacterium isolated from the mangrove sediment.</title>
        <authorList>
            <person name="Qiu D."/>
        </authorList>
    </citation>
    <scope>NUCLEOTIDE SEQUENCE [LARGE SCALE GENOMIC DNA]</scope>
    <source>
        <strain evidence="6 7">DSM 12116</strain>
    </source>
</reference>
<dbReference type="Pfam" id="PF13411">
    <property type="entry name" value="MerR_1"/>
    <property type="match status" value="1"/>
</dbReference>
<proteinExistence type="predicted"/>
<dbReference type="InterPro" id="IPR047057">
    <property type="entry name" value="MerR_fam"/>
</dbReference>
<gene>
    <name evidence="6" type="ORF">KHM83_04550</name>
</gene>
<evidence type="ECO:0000256" key="1">
    <source>
        <dbReference type="ARBA" id="ARBA00022491"/>
    </source>
</evidence>
<evidence type="ECO:0000259" key="5">
    <source>
        <dbReference type="PROSITE" id="PS50937"/>
    </source>
</evidence>
<sequence>MKIQLTVKEIADIVGMPPRRIRYYHQIGLFAPSGVDPQNGYHYYTLEKIEELRLIMYLRHLNVPIAEIKQHLNNRNLSDYSRILERQLHQTRETISALTVLASRLEKRMQSIAYIHHLPAIGNITLLELPPRDVLTIRRSINEPLDWEIAMLDFEREADLPPSLFIGDIGFFVDLRIVDHRHATQFTGLYLFADDAYFGETPMRETLPGGSWLTVVFRGDHQSAPEQLKAISAYAEANHLLLADYALERVLIDHFIASDPNLYLTEIQIYILGSS</sequence>
<dbReference type="InterPro" id="IPR000551">
    <property type="entry name" value="MerR-type_HTH_dom"/>
</dbReference>
<keyword evidence="2" id="KW-0805">Transcription regulation</keyword>
<keyword evidence="1" id="KW-0678">Repressor</keyword>
<comment type="caution">
    <text evidence="6">The sequence shown here is derived from an EMBL/GenBank/DDBJ whole genome shotgun (WGS) entry which is preliminary data.</text>
</comment>
<protein>
    <submittedName>
        <fullName evidence="6">MerR family transcriptional regulator</fullName>
    </submittedName>
</protein>
<accession>A0ABS5PPJ8</accession>
<dbReference type="InterPro" id="IPR009061">
    <property type="entry name" value="DNA-bd_dom_put_sf"/>
</dbReference>
<dbReference type="SMART" id="SM00422">
    <property type="entry name" value="HTH_MERR"/>
    <property type="match status" value="1"/>
</dbReference>
<keyword evidence="3" id="KW-0238">DNA-binding</keyword>
<evidence type="ECO:0000256" key="2">
    <source>
        <dbReference type="ARBA" id="ARBA00023015"/>
    </source>
</evidence>
<dbReference type="Gene3D" id="3.20.80.10">
    <property type="entry name" value="Regulatory factor, effector binding domain"/>
    <property type="match status" value="1"/>
</dbReference>
<dbReference type="PANTHER" id="PTHR30204:SF69">
    <property type="entry name" value="MERR-FAMILY TRANSCRIPTIONAL REGULATOR"/>
    <property type="match status" value="1"/>
</dbReference>
<evidence type="ECO:0000313" key="7">
    <source>
        <dbReference type="Proteomes" id="UP000746471"/>
    </source>
</evidence>
<name>A0ABS5PPJ8_9FIRM</name>
<dbReference type="EMBL" id="JAHBCL010000006">
    <property type="protein sequence ID" value="MBS7525947.1"/>
    <property type="molecule type" value="Genomic_DNA"/>
</dbReference>